<organism evidence="1 2">
    <name type="scientific">Trifolium pratense</name>
    <name type="common">Red clover</name>
    <dbReference type="NCBI Taxonomy" id="57577"/>
    <lineage>
        <taxon>Eukaryota</taxon>
        <taxon>Viridiplantae</taxon>
        <taxon>Streptophyta</taxon>
        <taxon>Embryophyta</taxon>
        <taxon>Tracheophyta</taxon>
        <taxon>Spermatophyta</taxon>
        <taxon>Magnoliopsida</taxon>
        <taxon>eudicotyledons</taxon>
        <taxon>Gunneridae</taxon>
        <taxon>Pentapetalae</taxon>
        <taxon>rosids</taxon>
        <taxon>fabids</taxon>
        <taxon>Fabales</taxon>
        <taxon>Fabaceae</taxon>
        <taxon>Papilionoideae</taxon>
        <taxon>50 kb inversion clade</taxon>
        <taxon>NPAAA clade</taxon>
        <taxon>Hologalegina</taxon>
        <taxon>IRL clade</taxon>
        <taxon>Trifolieae</taxon>
        <taxon>Trifolium</taxon>
    </lineage>
</organism>
<comment type="caution">
    <text evidence="1">The sequence shown here is derived from an EMBL/GenBank/DDBJ whole genome shotgun (WGS) entry which is preliminary data.</text>
</comment>
<reference evidence="1" key="1">
    <citation type="submission" date="2023-10" db="EMBL/GenBank/DDBJ databases">
        <authorList>
            <person name="Rodriguez Cubillos JULIANA M."/>
            <person name="De Vega J."/>
        </authorList>
    </citation>
    <scope>NUCLEOTIDE SEQUENCE</scope>
</reference>
<keyword evidence="2" id="KW-1185">Reference proteome</keyword>
<evidence type="ECO:0000313" key="2">
    <source>
        <dbReference type="Proteomes" id="UP001177021"/>
    </source>
</evidence>
<dbReference type="Proteomes" id="UP001177021">
    <property type="component" value="Unassembled WGS sequence"/>
</dbReference>
<proteinExistence type="predicted"/>
<sequence length="78" mass="9482">MTRHSFTNLVSNHLRISDDPIEIMRHCNLKRNSENLLHFMDECQTLELVYEDLLQQKNIHDYGIYVLKYLEMWDGDRK</sequence>
<dbReference type="EMBL" id="CASHSV030000013">
    <property type="protein sequence ID" value="CAJ2636744.1"/>
    <property type="molecule type" value="Genomic_DNA"/>
</dbReference>
<name>A0ACB0IY64_TRIPR</name>
<protein>
    <submittedName>
        <fullName evidence="1">Uncharacterized protein</fullName>
    </submittedName>
</protein>
<accession>A0ACB0IY64</accession>
<evidence type="ECO:0000313" key="1">
    <source>
        <dbReference type="EMBL" id="CAJ2636744.1"/>
    </source>
</evidence>
<gene>
    <name evidence="1" type="ORF">MILVUS5_LOCUS7205</name>
</gene>